<accession>B9RQ03</accession>
<dbReference type="EMBL" id="EQ973799">
    <property type="protein sequence ID" value="EEF46564.1"/>
    <property type="molecule type" value="Genomic_DNA"/>
</dbReference>
<reference evidence="3" key="1">
    <citation type="journal article" date="2010" name="Nat. Biotechnol.">
        <title>Draft genome sequence of the oilseed species Ricinus communis.</title>
        <authorList>
            <person name="Chan A.P."/>
            <person name="Crabtree J."/>
            <person name="Zhao Q."/>
            <person name="Lorenzi H."/>
            <person name="Orvis J."/>
            <person name="Puiu D."/>
            <person name="Melake-Berhan A."/>
            <person name="Jones K.M."/>
            <person name="Redman J."/>
            <person name="Chen G."/>
            <person name="Cahoon E.B."/>
            <person name="Gedil M."/>
            <person name="Stanke M."/>
            <person name="Haas B.J."/>
            <person name="Wortman J.R."/>
            <person name="Fraser-Liggett C.M."/>
            <person name="Ravel J."/>
            <person name="Rabinowicz P.D."/>
        </authorList>
    </citation>
    <scope>NUCLEOTIDE SEQUENCE [LARGE SCALE GENOMIC DNA]</scope>
    <source>
        <strain evidence="3">cv. Hale</strain>
    </source>
</reference>
<dbReference type="InParanoid" id="B9RQ03"/>
<evidence type="ECO:0000256" key="1">
    <source>
        <dbReference type="SAM" id="MobiDB-lite"/>
    </source>
</evidence>
<keyword evidence="3" id="KW-1185">Reference proteome</keyword>
<gene>
    <name evidence="2" type="ORF">RCOM_1662640</name>
</gene>
<proteinExistence type="predicted"/>
<evidence type="ECO:0000313" key="2">
    <source>
        <dbReference type="EMBL" id="EEF46564.1"/>
    </source>
</evidence>
<dbReference type="AlphaFoldDB" id="B9RQ03"/>
<protein>
    <submittedName>
        <fullName evidence="2">Uncharacterized protein</fullName>
    </submittedName>
</protein>
<evidence type="ECO:0000313" key="3">
    <source>
        <dbReference type="Proteomes" id="UP000008311"/>
    </source>
</evidence>
<sequence length="79" mass="9413">MDLNLIDEEFDANSKSDKNEMSKKVEKPKASNKTYDRDEMSVKEKKERLLNLNTAFLLEFDLYGKKCLRKPRKLTLKYH</sequence>
<feature type="region of interest" description="Disordered" evidence="1">
    <location>
        <begin position="1"/>
        <end position="39"/>
    </location>
</feature>
<dbReference type="Proteomes" id="UP000008311">
    <property type="component" value="Unassembled WGS sequence"/>
</dbReference>
<organism evidence="2 3">
    <name type="scientific">Ricinus communis</name>
    <name type="common">Castor bean</name>
    <dbReference type="NCBI Taxonomy" id="3988"/>
    <lineage>
        <taxon>Eukaryota</taxon>
        <taxon>Viridiplantae</taxon>
        <taxon>Streptophyta</taxon>
        <taxon>Embryophyta</taxon>
        <taxon>Tracheophyta</taxon>
        <taxon>Spermatophyta</taxon>
        <taxon>Magnoliopsida</taxon>
        <taxon>eudicotyledons</taxon>
        <taxon>Gunneridae</taxon>
        <taxon>Pentapetalae</taxon>
        <taxon>rosids</taxon>
        <taxon>fabids</taxon>
        <taxon>Malpighiales</taxon>
        <taxon>Euphorbiaceae</taxon>
        <taxon>Acalyphoideae</taxon>
        <taxon>Acalypheae</taxon>
        <taxon>Ricinus</taxon>
    </lineage>
</organism>
<feature type="compositionally biased region" description="Acidic residues" evidence="1">
    <location>
        <begin position="1"/>
        <end position="11"/>
    </location>
</feature>
<name>B9RQ03_RICCO</name>
<feature type="compositionally biased region" description="Basic and acidic residues" evidence="1">
    <location>
        <begin position="12"/>
        <end position="39"/>
    </location>
</feature>